<dbReference type="KEGG" id="bvi:Bcep1808_7426"/>
<sequence length="80" mass="8943">MRIRTNFDPAHPERLLSVFLFLLKTSTTGTTSPPGFMITKMRQPRAPILGGCIEKIKNRKRALGCFDTIPADLVDVSIQL</sequence>
<gene>
    <name evidence="1" type="ordered locus">Bcep1808_7426</name>
</gene>
<dbReference type="HOGENOM" id="CLU_2583056_0_0_4"/>
<geneLocation type="plasmid" evidence="1 2">
    <name>pBVIE03</name>
</geneLocation>
<proteinExistence type="predicted"/>
<evidence type="ECO:0000313" key="1">
    <source>
        <dbReference type="EMBL" id="ABO60303.1"/>
    </source>
</evidence>
<organism evidence="1 2">
    <name type="scientific">Burkholderia vietnamiensis (strain G4 / LMG 22486)</name>
    <name type="common">Burkholderia cepacia (strain R1808)</name>
    <dbReference type="NCBI Taxonomy" id="269482"/>
    <lineage>
        <taxon>Bacteria</taxon>
        <taxon>Pseudomonadati</taxon>
        <taxon>Pseudomonadota</taxon>
        <taxon>Betaproteobacteria</taxon>
        <taxon>Burkholderiales</taxon>
        <taxon>Burkholderiaceae</taxon>
        <taxon>Burkholderia</taxon>
        <taxon>Burkholderia cepacia complex</taxon>
    </lineage>
</organism>
<protein>
    <submittedName>
        <fullName evidence="1">Uncharacterized protein</fullName>
    </submittedName>
</protein>
<reference evidence="1 2" key="1">
    <citation type="submission" date="2007-03" db="EMBL/GenBank/DDBJ databases">
        <title>Complete sequence of plasmid pBVIE03 of Burkholderia vietnamiensis G4.</title>
        <authorList>
            <consortium name="US DOE Joint Genome Institute"/>
            <person name="Copeland A."/>
            <person name="Lucas S."/>
            <person name="Lapidus A."/>
            <person name="Barry K."/>
            <person name="Detter J.C."/>
            <person name="Glavina del Rio T."/>
            <person name="Hammon N."/>
            <person name="Israni S."/>
            <person name="Dalin E."/>
            <person name="Tice H."/>
            <person name="Pitluck S."/>
            <person name="Chain P."/>
            <person name="Malfatti S."/>
            <person name="Shin M."/>
            <person name="Vergez L."/>
            <person name="Schmutz J."/>
            <person name="Larimer F."/>
            <person name="Land M."/>
            <person name="Hauser L."/>
            <person name="Kyrpides N."/>
            <person name="Tiedje J."/>
            <person name="Richardson P."/>
        </authorList>
    </citation>
    <scope>NUCLEOTIDE SEQUENCE [LARGE SCALE GENOMIC DNA]</scope>
    <source>
        <strain evidence="2">G4 / LMG 22486</strain>
        <plasmid evidence="1 2">pBVIE03</plasmid>
    </source>
</reference>
<dbReference type="Proteomes" id="UP000002287">
    <property type="component" value="Plasmid pBVIE03"/>
</dbReference>
<keyword evidence="1" id="KW-0614">Plasmid</keyword>
<accession>A4JVK0</accession>
<evidence type="ECO:0000313" key="2">
    <source>
        <dbReference type="Proteomes" id="UP000002287"/>
    </source>
</evidence>
<dbReference type="EMBL" id="CP000619">
    <property type="protein sequence ID" value="ABO60303.1"/>
    <property type="molecule type" value="Genomic_DNA"/>
</dbReference>
<dbReference type="AlphaFoldDB" id="A4JVK0"/>
<name>A4JVK0_BURVG</name>